<gene>
    <name evidence="2" type="ORF">Tchl_2641</name>
</gene>
<sequence>MIEHHTSSALTPSAWVTRFASLIAPAGRVLDYACGSGRHARWLAQHGFRVDAVDRDGIALQLLQGLPRLETRELDLEGEDWPFERAGYDGVVVCNYLYRPRFDAMLELLRPGGVLIYETFMAGNERFGKPSRPDFLLQPNELVHRLRDNWTIVAFEQGEIRTPRAAAVQRVCAIKGRALAVLP</sequence>
<name>A0A1H5V1R1_9RHOO</name>
<dbReference type="OrthoDB" id="9804312at2"/>
<dbReference type="GO" id="GO:0008168">
    <property type="term" value="F:methyltransferase activity"/>
    <property type="evidence" value="ECO:0007669"/>
    <property type="project" value="UniProtKB-KW"/>
</dbReference>
<dbReference type="InterPro" id="IPR029063">
    <property type="entry name" value="SAM-dependent_MTases_sf"/>
</dbReference>
<evidence type="ECO:0000259" key="1">
    <source>
        <dbReference type="Pfam" id="PF13649"/>
    </source>
</evidence>
<evidence type="ECO:0000313" key="3">
    <source>
        <dbReference type="Proteomes" id="UP000185739"/>
    </source>
</evidence>
<keyword evidence="2" id="KW-0808">Transferase</keyword>
<dbReference type="Pfam" id="PF13649">
    <property type="entry name" value="Methyltransf_25"/>
    <property type="match status" value="1"/>
</dbReference>
<feature type="domain" description="Methyltransferase" evidence="1">
    <location>
        <begin position="29"/>
        <end position="113"/>
    </location>
</feature>
<accession>A0A1H5V1R1</accession>
<dbReference type="InterPro" id="IPR041698">
    <property type="entry name" value="Methyltransf_25"/>
</dbReference>
<dbReference type="Gene3D" id="3.40.50.150">
    <property type="entry name" value="Vaccinia Virus protein VP39"/>
    <property type="match status" value="1"/>
</dbReference>
<dbReference type="RefSeq" id="WP_075148823.1">
    <property type="nucleotide sequence ID" value="NZ_CP018839.1"/>
</dbReference>
<dbReference type="KEGG" id="tcl:Tchl_2641"/>
<dbReference type="CDD" id="cd02440">
    <property type="entry name" value="AdoMet_MTases"/>
    <property type="match status" value="1"/>
</dbReference>
<protein>
    <submittedName>
        <fullName evidence="2">Putative SAM-dependent methyltransferase Bucepa02006346</fullName>
    </submittedName>
</protein>
<dbReference type="STRING" id="96773.Tchl_2641"/>
<dbReference type="AlphaFoldDB" id="A0A1H5V1R1"/>
<reference evidence="2 3" key="1">
    <citation type="submission" date="2016-12" db="EMBL/GenBank/DDBJ databases">
        <title>Complete genome sequence of Thauera chlorobenzoica, a Betaproteobacterium degrading haloaromatics anaerobically to CO2 and halides.</title>
        <authorList>
            <person name="Goris T."/>
            <person name="Mergelsberg M."/>
            <person name="Boll M."/>
        </authorList>
    </citation>
    <scope>NUCLEOTIDE SEQUENCE [LARGE SCALE GENOMIC DNA]</scope>
    <source>
        <strain evidence="2 3">3CB1</strain>
    </source>
</reference>
<dbReference type="Proteomes" id="UP000185739">
    <property type="component" value="Chromosome"/>
</dbReference>
<keyword evidence="2" id="KW-0489">Methyltransferase</keyword>
<dbReference type="SUPFAM" id="SSF53335">
    <property type="entry name" value="S-adenosyl-L-methionine-dependent methyltransferases"/>
    <property type="match status" value="1"/>
</dbReference>
<dbReference type="EMBL" id="CP018839">
    <property type="protein sequence ID" value="APR05467.1"/>
    <property type="molecule type" value="Genomic_DNA"/>
</dbReference>
<evidence type="ECO:0000313" key="2">
    <source>
        <dbReference type="EMBL" id="APR05467.1"/>
    </source>
</evidence>
<proteinExistence type="predicted"/>
<organism evidence="2 3">
    <name type="scientific">Thauera chlorobenzoica</name>
    <dbReference type="NCBI Taxonomy" id="96773"/>
    <lineage>
        <taxon>Bacteria</taxon>
        <taxon>Pseudomonadati</taxon>
        <taxon>Pseudomonadota</taxon>
        <taxon>Betaproteobacteria</taxon>
        <taxon>Rhodocyclales</taxon>
        <taxon>Zoogloeaceae</taxon>
        <taxon>Thauera</taxon>
    </lineage>
</organism>
<keyword evidence="3" id="KW-1185">Reference proteome</keyword>
<dbReference type="GO" id="GO:0032259">
    <property type="term" value="P:methylation"/>
    <property type="evidence" value="ECO:0007669"/>
    <property type="project" value="UniProtKB-KW"/>
</dbReference>